<evidence type="ECO:0000313" key="2">
    <source>
        <dbReference type="EMBL" id="MIK95080.1"/>
    </source>
</evidence>
<name>A0A3F3IUS7_SALER</name>
<evidence type="ECO:0000313" key="3">
    <source>
        <dbReference type="EMBL" id="MIV45633.1"/>
    </source>
</evidence>
<dbReference type="Proteomes" id="UP000839834">
    <property type="component" value="Unassembled WGS sequence"/>
</dbReference>
<dbReference type="EMBL" id="RSUV01000016">
    <property type="protein sequence ID" value="MIV45633.1"/>
    <property type="molecule type" value="Genomic_DNA"/>
</dbReference>
<accession>A0A3F3IUS7</accession>
<gene>
    <name evidence="3" type="ORF">A7E06_19480</name>
    <name evidence="4" type="ORF">A7S51_21970</name>
    <name evidence="2" type="ORF">KO51_27395</name>
    <name evidence="1" type="ORF">NL99_27135</name>
</gene>
<proteinExistence type="predicted"/>
<protein>
    <submittedName>
        <fullName evidence="4">Uncharacterized protein</fullName>
    </submittedName>
</protein>
<evidence type="ECO:0000313" key="1">
    <source>
        <dbReference type="EMBL" id="EAA8668508.1"/>
    </source>
</evidence>
<dbReference type="Proteomes" id="UP000839530">
    <property type="component" value="Unassembled WGS sequence"/>
</dbReference>
<dbReference type="Proteomes" id="UP000885283">
    <property type="component" value="Unassembled WGS sequence"/>
</dbReference>
<comment type="caution">
    <text evidence="4">The sequence shown here is derived from an EMBL/GenBank/DDBJ whole genome shotgun (WGS) entry which is preliminary data.</text>
</comment>
<dbReference type="EMBL" id="AAACVH010000088">
    <property type="protein sequence ID" value="EAA8668508.1"/>
    <property type="molecule type" value="Genomic_DNA"/>
</dbReference>
<reference evidence="1" key="2">
    <citation type="submission" date="2018-08" db="EMBL/GenBank/DDBJ databases">
        <authorList>
            <consortium name="GenomeTrakr network: Whole genome sequencing for foodborne pathogen traceback"/>
        </authorList>
    </citation>
    <scope>NUCLEOTIDE SEQUENCE [LARGE SCALE GENOMIC DNA]</scope>
    <source>
        <strain evidence="3">CFSAN048114</strain>
        <strain evidence="2">FLUFL-1338</strain>
        <strain evidence="1">FLUFL-367</strain>
    </source>
</reference>
<reference evidence="4" key="1">
    <citation type="submission" date="2016-09" db="EMBL/GenBank/DDBJ databases">
        <title>Whole genome sequencing of Salmonella enterica.</title>
        <authorList>
            <person name="Bell R."/>
        </authorList>
    </citation>
    <scope>NUCLEOTIDE SEQUENCE [LARGE SCALE GENOMIC DNA]</scope>
    <source>
        <strain evidence="4">CFSAN044929</strain>
    </source>
</reference>
<dbReference type="EMBL" id="RSMR01000063">
    <property type="protein sequence ID" value="MIK95080.1"/>
    <property type="molecule type" value="Genomic_DNA"/>
</dbReference>
<dbReference type="EMBL" id="MLTE01000018">
    <property type="protein sequence ID" value="OHJ48273.1"/>
    <property type="molecule type" value="Genomic_DNA"/>
</dbReference>
<sequence>MERSIGKRILKYIRIMQPVKLSTMLSDLNIDRESYYAATLFLRQERKIIQAGRFGIFAGDEAYTKWREKHGRQIKNNIP</sequence>
<dbReference type="Proteomes" id="UP000866740">
    <property type="component" value="Unassembled WGS sequence"/>
</dbReference>
<evidence type="ECO:0000313" key="4">
    <source>
        <dbReference type="EMBL" id="OHJ48273.1"/>
    </source>
</evidence>
<dbReference type="RefSeq" id="WP_070802830.1">
    <property type="nucleotide sequence ID" value="NZ_JBHZFA020000005.1"/>
</dbReference>
<organism evidence="4">
    <name type="scientific">Salmonella enterica</name>
    <name type="common">Salmonella choleraesuis</name>
    <dbReference type="NCBI Taxonomy" id="28901"/>
    <lineage>
        <taxon>Bacteria</taxon>
        <taxon>Pseudomonadati</taxon>
        <taxon>Pseudomonadota</taxon>
        <taxon>Gammaproteobacteria</taxon>
        <taxon>Enterobacterales</taxon>
        <taxon>Enterobacteriaceae</taxon>
        <taxon>Salmonella</taxon>
    </lineage>
</organism>
<dbReference type="AlphaFoldDB" id="A0A3F3IUS7"/>